<feature type="binding site" evidence="7">
    <location>
        <begin position="413"/>
        <end position="414"/>
    </location>
    <ligand>
        <name>ATP</name>
        <dbReference type="ChEBI" id="CHEBI:30616"/>
    </ligand>
</feature>
<dbReference type="AlphaFoldDB" id="A0A813LNY0"/>
<evidence type="ECO:0000256" key="4">
    <source>
        <dbReference type="ARBA" id="ARBA00022777"/>
    </source>
</evidence>
<accession>A0A813LNY0</accession>
<dbReference type="InterPro" id="IPR030616">
    <property type="entry name" value="Aur-like"/>
</dbReference>
<evidence type="ECO:0000256" key="6">
    <source>
        <dbReference type="PIRSR" id="PIRSR630616-1"/>
    </source>
</evidence>
<feature type="compositionally biased region" description="Low complexity" evidence="9">
    <location>
        <begin position="82"/>
        <end position="100"/>
    </location>
</feature>
<keyword evidence="4" id="KW-0418">Kinase</keyword>
<protein>
    <recommendedName>
        <fullName evidence="10">Protein kinase domain-containing protein</fullName>
    </recommendedName>
</protein>
<feature type="active site" description="Proton acceptor" evidence="6">
    <location>
        <position position="409"/>
    </location>
</feature>
<dbReference type="SMART" id="SM00220">
    <property type="entry name" value="S_TKc"/>
    <property type="match status" value="1"/>
</dbReference>
<dbReference type="InterPro" id="IPR008271">
    <property type="entry name" value="Ser/Thr_kinase_AS"/>
</dbReference>
<dbReference type="PANTHER" id="PTHR24350">
    <property type="entry name" value="SERINE/THREONINE-PROTEIN KINASE IAL-RELATED"/>
    <property type="match status" value="1"/>
</dbReference>
<evidence type="ECO:0000256" key="2">
    <source>
        <dbReference type="ARBA" id="ARBA00022679"/>
    </source>
</evidence>
<dbReference type="EMBL" id="CAJNNW010036592">
    <property type="protein sequence ID" value="CAE8735810.1"/>
    <property type="molecule type" value="Genomic_DNA"/>
</dbReference>
<evidence type="ECO:0000256" key="1">
    <source>
        <dbReference type="ARBA" id="ARBA00022527"/>
    </source>
</evidence>
<dbReference type="GO" id="GO:0005524">
    <property type="term" value="F:ATP binding"/>
    <property type="evidence" value="ECO:0007669"/>
    <property type="project" value="UniProtKB-KW"/>
</dbReference>
<evidence type="ECO:0000313" key="12">
    <source>
        <dbReference type="Proteomes" id="UP000626109"/>
    </source>
</evidence>
<evidence type="ECO:0000256" key="3">
    <source>
        <dbReference type="ARBA" id="ARBA00022741"/>
    </source>
</evidence>
<feature type="binding site" evidence="7">
    <location>
        <position position="308"/>
    </location>
    <ligand>
        <name>ATP</name>
        <dbReference type="ChEBI" id="CHEBI:30616"/>
    </ligand>
</feature>
<evidence type="ECO:0000256" key="9">
    <source>
        <dbReference type="SAM" id="MobiDB-lite"/>
    </source>
</evidence>
<feature type="domain" description="Protein kinase" evidence="10">
    <location>
        <begin position="279"/>
        <end position="541"/>
    </location>
</feature>
<comment type="caution">
    <text evidence="11">The sequence shown here is derived from an EMBL/GenBank/DDBJ whole genome shotgun (WGS) entry which is preliminary data.</text>
</comment>
<dbReference type="SUPFAM" id="SSF56112">
    <property type="entry name" value="Protein kinase-like (PK-like)"/>
    <property type="match status" value="1"/>
</dbReference>
<dbReference type="PROSITE" id="PS50011">
    <property type="entry name" value="PROTEIN_KINASE_DOM"/>
    <property type="match status" value="1"/>
</dbReference>
<evidence type="ECO:0000256" key="5">
    <source>
        <dbReference type="ARBA" id="ARBA00022840"/>
    </source>
</evidence>
<gene>
    <name evidence="11" type="ORF">PGLA2088_LOCUS48035</name>
</gene>
<sequence length="603" mass="65688">MAETRTPPADNALGRQTNIDGTSLRELRSRLSAATVSMGDVTTIMVDNFFEEAPAKVSRAALRQKSLSAPKARTAVQDKSSEASGSDSSQSYSGSEASYSESEEEEETEDENERDISLKDVALHRLHGAAALKTTKPDGLTPVRMPGCGTAKQLIERAKMDLQLRGIAGGTIALRYCVISGRSLIVYSEREVKIKVDLWCCEVAVAEIGGSEAMNLLAIIPEAKGQGAQWQSTASTEEKQKDGVAAWLFVCPSSTLQVALAELGSRGAIRSGLSLDYTLFLNGKKGLGSFGFVVCAAERRTEKIVAVKVLTKQVPNTVIFNEVDMLLRAQGHPNIVRYYGLWAEKKGSDQDKVEGTYQWSMVLDYFSKGDLYDRVAEGRRMLEQDCIPIVHNILSALVHLHKLGIFHRDVKPENMLMDTPKRIVLTDFGISCLASKAEELAKTVGTVGYASPEMLAGKATGFEGDDFGAGIVLYFMLSKSTPFQAPTPALSAQRTHAGKVNLDYACFDHISLDCRKLVLGFVCKDIETRLKAGNVLKTDYMRLCRGVATEPNLDSLSRTMGTRVPRLREGGGNDASPHPTFLAPPTMGNLPLLKRRGLDQKQL</sequence>
<name>A0A813LNY0_POLGL</name>
<keyword evidence="2" id="KW-0808">Transferase</keyword>
<dbReference type="InterPro" id="IPR000719">
    <property type="entry name" value="Prot_kinase_dom"/>
</dbReference>
<feature type="cross-link" description="Glycyl lysine isopeptide (Lys-Gly) (interchain with G-Cter in SUMO2)" evidence="8">
    <location>
        <position position="411"/>
    </location>
</feature>
<dbReference type="Gene3D" id="1.10.510.10">
    <property type="entry name" value="Transferase(Phosphotransferase) domain 1"/>
    <property type="match status" value="1"/>
</dbReference>
<dbReference type="InterPro" id="IPR011009">
    <property type="entry name" value="Kinase-like_dom_sf"/>
</dbReference>
<keyword evidence="5 7" id="KW-0067">ATP-binding</keyword>
<feature type="region of interest" description="Disordered" evidence="9">
    <location>
        <begin position="567"/>
        <end position="586"/>
    </location>
</feature>
<evidence type="ECO:0000256" key="7">
    <source>
        <dbReference type="PIRSR" id="PIRSR630616-2"/>
    </source>
</evidence>
<feature type="compositionally biased region" description="Acidic residues" evidence="9">
    <location>
        <begin position="101"/>
        <end position="113"/>
    </location>
</feature>
<dbReference type="PROSITE" id="PS00108">
    <property type="entry name" value="PROTEIN_KINASE_ST"/>
    <property type="match status" value="1"/>
</dbReference>
<reference evidence="11" key="1">
    <citation type="submission" date="2021-02" db="EMBL/GenBank/DDBJ databases">
        <authorList>
            <person name="Dougan E. K."/>
            <person name="Rhodes N."/>
            <person name="Thang M."/>
            <person name="Chan C."/>
        </authorList>
    </citation>
    <scope>NUCLEOTIDE SEQUENCE</scope>
</reference>
<feature type="binding site" evidence="7">
    <location>
        <position position="427"/>
    </location>
    <ligand>
        <name>ATP</name>
        <dbReference type="ChEBI" id="CHEBI:30616"/>
    </ligand>
</feature>
<evidence type="ECO:0000256" key="8">
    <source>
        <dbReference type="PIRSR" id="PIRSR630616-3"/>
    </source>
</evidence>
<proteinExistence type="predicted"/>
<evidence type="ECO:0000313" key="11">
    <source>
        <dbReference type="EMBL" id="CAE8735810.1"/>
    </source>
</evidence>
<dbReference type="GO" id="GO:0004674">
    <property type="term" value="F:protein serine/threonine kinase activity"/>
    <property type="evidence" value="ECO:0007669"/>
    <property type="project" value="UniProtKB-KW"/>
</dbReference>
<keyword evidence="3 7" id="KW-0547">Nucleotide-binding</keyword>
<dbReference type="Proteomes" id="UP000626109">
    <property type="component" value="Unassembled WGS sequence"/>
</dbReference>
<organism evidence="11 12">
    <name type="scientific">Polarella glacialis</name>
    <name type="common">Dinoflagellate</name>
    <dbReference type="NCBI Taxonomy" id="89957"/>
    <lineage>
        <taxon>Eukaryota</taxon>
        <taxon>Sar</taxon>
        <taxon>Alveolata</taxon>
        <taxon>Dinophyceae</taxon>
        <taxon>Suessiales</taxon>
        <taxon>Suessiaceae</taxon>
        <taxon>Polarella</taxon>
    </lineage>
</organism>
<keyword evidence="1" id="KW-0723">Serine/threonine-protein kinase</keyword>
<dbReference type="Pfam" id="PF00069">
    <property type="entry name" value="Pkinase"/>
    <property type="match status" value="1"/>
</dbReference>
<evidence type="ECO:0000259" key="10">
    <source>
        <dbReference type="PROSITE" id="PS50011"/>
    </source>
</evidence>
<feature type="region of interest" description="Disordered" evidence="9">
    <location>
        <begin position="63"/>
        <end position="115"/>
    </location>
</feature>
<feature type="region of interest" description="Disordered" evidence="9">
    <location>
        <begin position="1"/>
        <end position="20"/>
    </location>
</feature>